<organism evidence="2 3">
    <name type="scientific">Luteolibacter luteus</name>
    <dbReference type="NCBI Taxonomy" id="2728835"/>
    <lineage>
        <taxon>Bacteria</taxon>
        <taxon>Pseudomonadati</taxon>
        <taxon>Verrucomicrobiota</taxon>
        <taxon>Verrucomicrobiia</taxon>
        <taxon>Verrucomicrobiales</taxon>
        <taxon>Verrucomicrobiaceae</taxon>
        <taxon>Luteolibacter</taxon>
    </lineage>
</organism>
<proteinExistence type="predicted"/>
<evidence type="ECO:0000313" key="3">
    <source>
        <dbReference type="Proteomes" id="UP000501812"/>
    </source>
</evidence>
<keyword evidence="3" id="KW-1185">Reference proteome</keyword>
<keyword evidence="1" id="KW-0812">Transmembrane</keyword>
<keyword evidence="1" id="KW-1133">Transmembrane helix</keyword>
<dbReference type="AlphaFoldDB" id="A0A858RGQ4"/>
<keyword evidence="1" id="KW-0472">Membrane</keyword>
<dbReference type="RefSeq" id="WP_169454285.1">
    <property type="nucleotide sequence ID" value="NZ_CP051774.1"/>
</dbReference>
<reference evidence="2 3" key="1">
    <citation type="submission" date="2020-04" db="EMBL/GenBank/DDBJ databases">
        <title>Luteolibacter sp. G-1-1-1 isolated from soil.</title>
        <authorList>
            <person name="Dahal R.H."/>
        </authorList>
    </citation>
    <scope>NUCLEOTIDE SEQUENCE [LARGE SCALE GENOMIC DNA]</scope>
    <source>
        <strain evidence="2 3">G-1-1-1</strain>
    </source>
</reference>
<feature type="transmembrane region" description="Helical" evidence="1">
    <location>
        <begin position="12"/>
        <end position="29"/>
    </location>
</feature>
<evidence type="ECO:0000313" key="2">
    <source>
        <dbReference type="EMBL" id="QJE95972.1"/>
    </source>
</evidence>
<dbReference type="EMBL" id="CP051774">
    <property type="protein sequence ID" value="QJE95972.1"/>
    <property type="molecule type" value="Genomic_DNA"/>
</dbReference>
<name>A0A858RGQ4_9BACT</name>
<evidence type="ECO:0000256" key="1">
    <source>
        <dbReference type="SAM" id="Phobius"/>
    </source>
</evidence>
<accession>A0A858RGQ4</accession>
<dbReference type="KEGG" id="luo:HHL09_09320"/>
<dbReference type="Proteomes" id="UP000501812">
    <property type="component" value="Chromosome"/>
</dbReference>
<sequence length="160" mass="18318">MKPRPLYRSITFWSGVFVMSFLFWGSWLSQGMYRSLAYDPYAVASADGVLHISRSPGYSSGDRWSTTRFPSVKTWERFPPPLFLRGKGEPVSSPEPPRLFREIAKVAMSGQSPGAWVLAIPHWLIIFAAGLSWSVLLLWRARRTKKANEGVESWLWPKER</sequence>
<feature type="transmembrane region" description="Helical" evidence="1">
    <location>
        <begin position="115"/>
        <end position="139"/>
    </location>
</feature>
<gene>
    <name evidence="2" type="ORF">HHL09_09320</name>
</gene>
<protein>
    <submittedName>
        <fullName evidence="2">Uncharacterized protein</fullName>
    </submittedName>
</protein>